<protein>
    <submittedName>
        <fullName evidence="1">Uncharacterized protein</fullName>
    </submittedName>
</protein>
<accession>A0ABM9EF27</accession>
<keyword evidence="2" id="KW-1185">Reference proteome</keyword>
<evidence type="ECO:0000313" key="1">
    <source>
        <dbReference type="EMBL" id="CAH2407848.1"/>
    </source>
</evidence>
<evidence type="ECO:0000313" key="2">
    <source>
        <dbReference type="Proteomes" id="UP001153050"/>
    </source>
</evidence>
<dbReference type="Proteomes" id="UP001153050">
    <property type="component" value="Unassembled WGS sequence"/>
</dbReference>
<organism evidence="1 2">
    <name type="scientific">Mesorhizobium escarrei</name>
    <dbReference type="NCBI Taxonomy" id="666018"/>
    <lineage>
        <taxon>Bacteria</taxon>
        <taxon>Pseudomonadati</taxon>
        <taxon>Pseudomonadota</taxon>
        <taxon>Alphaproteobacteria</taxon>
        <taxon>Hyphomicrobiales</taxon>
        <taxon>Phyllobacteriaceae</taxon>
        <taxon>Mesorhizobium</taxon>
    </lineage>
</organism>
<proteinExistence type="predicted"/>
<comment type="caution">
    <text evidence="1">The sequence shown here is derived from an EMBL/GenBank/DDBJ whole genome shotgun (WGS) entry which is preliminary data.</text>
</comment>
<reference evidence="1 2" key="1">
    <citation type="submission" date="2022-03" db="EMBL/GenBank/DDBJ databases">
        <authorList>
            <person name="Brunel B."/>
        </authorList>
    </citation>
    <scope>NUCLEOTIDE SEQUENCE [LARGE SCALE GENOMIC DNA]</scope>
    <source>
        <strain evidence="1">STM5069sample</strain>
    </source>
</reference>
<dbReference type="EMBL" id="CAKXZT010000160">
    <property type="protein sequence ID" value="CAH2407848.1"/>
    <property type="molecule type" value="Genomic_DNA"/>
</dbReference>
<name>A0ABM9EF27_9HYPH</name>
<gene>
    <name evidence="1" type="ORF">MES5069_620106</name>
</gene>
<sequence>MSETGSVETCRWTLKRVAFERIHATRLSSCFVACRHRKTAAHPRFKPEGMLFRDMH</sequence>